<dbReference type="Gene3D" id="3.40.50.300">
    <property type="entry name" value="P-loop containing nucleotide triphosphate hydrolases"/>
    <property type="match status" value="1"/>
</dbReference>
<keyword evidence="1" id="KW-1133">Transmembrane helix</keyword>
<protein>
    <recommendedName>
        <fullName evidence="4">DUF87 domain-containing protein</fullName>
    </recommendedName>
</protein>
<name>A0ABP6ZA39_9ACTN</name>
<evidence type="ECO:0000313" key="2">
    <source>
        <dbReference type="EMBL" id="GAA3601120.1"/>
    </source>
</evidence>
<proteinExistence type="predicted"/>
<keyword evidence="3" id="KW-1185">Reference proteome</keyword>
<feature type="transmembrane region" description="Helical" evidence="1">
    <location>
        <begin position="106"/>
        <end position="129"/>
    </location>
</feature>
<dbReference type="SUPFAM" id="SSF52540">
    <property type="entry name" value="P-loop containing nucleoside triphosphate hydrolases"/>
    <property type="match status" value="1"/>
</dbReference>
<dbReference type="Proteomes" id="UP001501222">
    <property type="component" value="Unassembled WGS sequence"/>
</dbReference>
<gene>
    <name evidence="2" type="ORF">GCM10022235_86290</name>
</gene>
<evidence type="ECO:0008006" key="4">
    <source>
        <dbReference type="Google" id="ProtNLM"/>
    </source>
</evidence>
<feature type="transmembrane region" description="Helical" evidence="1">
    <location>
        <begin position="12"/>
        <end position="30"/>
    </location>
</feature>
<keyword evidence="1" id="KW-0472">Membrane</keyword>
<accession>A0ABP6ZA39</accession>
<comment type="caution">
    <text evidence="2">The sequence shown here is derived from an EMBL/GenBank/DDBJ whole genome shotgun (WGS) entry which is preliminary data.</text>
</comment>
<evidence type="ECO:0000256" key="1">
    <source>
        <dbReference type="SAM" id="Phobius"/>
    </source>
</evidence>
<feature type="transmembrane region" description="Helical" evidence="1">
    <location>
        <begin position="83"/>
        <end position="99"/>
    </location>
</feature>
<organism evidence="2 3">
    <name type="scientific">Kribbella ginsengisoli</name>
    <dbReference type="NCBI Taxonomy" id="363865"/>
    <lineage>
        <taxon>Bacteria</taxon>
        <taxon>Bacillati</taxon>
        <taxon>Actinomycetota</taxon>
        <taxon>Actinomycetes</taxon>
        <taxon>Propionibacteriales</taxon>
        <taxon>Kribbellaceae</taxon>
        <taxon>Kribbella</taxon>
    </lineage>
</organism>
<dbReference type="InterPro" id="IPR027417">
    <property type="entry name" value="P-loop_NTPase"/>
</dbReference>
<dbReference type="EMBL" id="BAABAA010000034">
    <property type="protein sequence ID" value="GAA3601120.1"/>
    <property type="molecule type" value="Genomic_DNA"/>
</dbReference>
<sequence>MRRRHVQVARQRGVISLLLHPLFLLAWWLLRLVARFVSGRPLNGIHRTDANFFSAGTEDTGDKPWFAPGAPTQWSYLPGYKRLASRLLVVGSFVAYLRWPRQLQVIGVVTAGVVLGVAVWRAYVAFTLYRHRRDVVIPVHVAFCGLVGHPSSIQAEDWVEIPVDYLTNLDMRISLHLPEDFQVQNAKHIQEIAMAVCRKIDLDFDEVQVLAHPQTSAPWLELRHAPKVPRLVLASDLFDAMEKQPASAPVIGLTAGDQVVATDLDDEAPHTLLSMSTGGGKSNYAYGQACQLLHNGALVIILDYKRTSLKYLRDHPNVVYVRDIKDIHNTTRIFTVCEEQNVTVRKLSRYWKKHKEKSDPDRSPAVDALEDVASMGRTVLENLLAIFQFGSSNAAGGSAIRENYGNRVLARYSNRAWQMLAPEISPMPKKSDIPGRVQVVRASRAIETQVALWSKEDIRTYAWSGDFSQLPKLALGFLPVGEGLEKLSALLSEDELPTAGPAPVHTVEQVRELEPAEELITLRQAVELGIEAVQPDGNDTFEKALMRIRKASQDPEFPEPAVRSGAGNKWNREAVDFYYRNRIRSRVLEAEEVFD</sequence>
<reference evidence="3" key="1">
    <citation type="journal article" date="2019" name="Int. J. Syst. Evol. Microbiol.">
        <title>The Global Catalogue of Microorganisms (GCM) 10K type strain sequencing project: providing services to taxonomists for standard genome sequencing and annotation.</title>
        <authorList>
            <consortium name="The Broad Institute Genomics Platform"/>
            <consortium name="The Broad Institute Genome Sequencing Center for Infectious Disease"/>
            <person name="Wu L."/>
            <person name="Ma J."/>
        </authorList>
    </citation>
    <scope>NUCLEOTIDE SEQUENCE [LARGE SCALE GENOMIC DNA]</scope>
    <source>
        <strain evidence="3">JCM 16928</strain>
    </source>
</reference>
<keyword evidence="1" id="KW-0812">Transmembrane</keyword>
<evidence type="ECO:0000313" key="3">
    <source>
        <dbReference type="Proteomes" id="UP001501222"/>
    </source>
</evidence>